<dbReference type="GO" id="GO:0005085">
    <property type="term" value="F:guanyl-nucleotide exchange factor activity"/>
    <property type="evidence" value="ECO:0007669"/>
    <property type="project" value="UniProtKB-KW"/>
</dbReference>
<keyword evidence="3" id="KW-0472">Membrane</keyword>
<evidence type="ECO:0000259" key="6">
    <source>
        <dbReference type="Pfam" id="PF25328"/>
    </source>
</evidence>
<feature type="compositionally biased region" description="Basic and acidic residues" evidence="4">
    <location>
        <begin position="215"/>
        <end position="233"/>
    </location>
</feature>
<organism evidence="7 8">
    <name type="scientific">Mytilus galloprovincialis</name>
    <name type="common">Mediterranean mussel</name>
    <dbReference type="NCBI Taxonomy" id="29158"/>
    <lineage>
        <taxon>Eukaryota</taxon>
        <taxon>Metazoa</taxon>
        <taxon>Spiralia</taxon>
        <taxon>Lophotrochozoa</taxon>
        <taxon>Mollusca</taxon>
        <taxon>Bivalvia</taxon>
        <taxon>Autobranchia</taxon>
        <taxon>Pteriomorphia</taxon>
        <taxon>Mytilida</taxon>
        <taxon>Mytiloidea</taxon>
        <taxon>Mytilidae</taxon>
        <taxon>Mytilinae</taxon>
        <taxon>Mytilus</taxon>
    </lineage>
</organism>
<dbReference type="OrthoDB" id="6282239at2759"/>
<evidence type="ECO:0008006" key="9">
    <source>
        <dbReference type="Google" id="ProtNLM"/>
    </source>
</evidence>
<dbReference type="PANTHER" id="PTHR13008">
    <property type="entry name" value="MAP-KINASE ACTIVATING DEATH DOMAIN PROTEIN MADD /DENN/AEX-3 C.ELEGANS"/>
    <property type="match status" value="1"/>
</dbReference>
<name>A0A8B6FEV4_MYTGA</name>
<evidence type="ECO:0000259" key="5">
    <source>
        <dbReference type="Pfam" id="PF23629"/>
    </source>
</evidence>
<evidence type="ECO:0000256" key="4">
    <source>
        <dbReference type="SAM" id="MobiDB-lite"/>
    </source>
</evidence>
<feature type="region of interest" description="Disordered" evidence="4">
    <location>
        <begin position="185"/>
        <end position="236"/>
    </location>
</feature>
<dbReference type="GO" id="GO:0005829">
    <property type="term" value="C:cytosol"/>
    <property type="evidence" value="ECO:0007669"/>
    <property type="project" value="TreeGrafter"/>
</dbReference>
<dbReference type="GO" id="GO:0032483">
    <property type="term" value="P:regulation of Rab protein signal transduction"/>
    <property type="evidence" value="ECO:0007669"/>
    <property type="project" value="TreeGrafter"/>
</dbReference>
<evidence type="ECO:0000313" key="7">
    <source>
        <dbReference type="EMBL" id="VDI48555.1"/>
    </source>
</evidence>
<comment type="subcellular location">
    <subcellularLocation>
        <location evidence="1">Membrane</location>
    </subcellularLocation>
</comment>
<feature type="compositionally biased region" description="Polar residues" evidence="4">
    <location>
        <begin position="188"/>
        <end position="214"/>
    </location>
</feature>
<feature type="domain" description="MAP kinase-activating death" evidence="5">
    <location>
        <begin position="457"/>
        <end position="531"/>
    </location>
</feature>
<dbReference type="AlphaFoldDB" id="A0A8B6FEV4"/>
<evidence type="ECO:0000256" key="1">
    <source>
        <dbReference type="ARBA" id="ARBA00004370"/>
    </source>
</evidence>
<dbReference type="Pfam" id="PF23629">
    <property type="entry name" value="Death_MADD"/>
    <property type="match status" value="1"/>
</dbReference>
<dbReference type="Proteomes" id="UP000596742">
    <property type="component" value="Unassembled WGS sequence"/>
</dbReference>
<dbReference type="InterPro" id="IPR056574">
    <property type="entry name" value="Death_MADD"/>
</dbReference>
<dbReference type="EMBL" id="UYJE01006744">
    <property type="protein sequence ID" value="VDI48555.1"/>
    <property type="molecule type" value="Genomic_DNA"/>
</dbReference>
<feature type="domain" description="MAP kinase-activating death" evidence="6">
    <location>
        <begin position="657"/>
        <end position="746"/>
    </location>
</feature>
<feature type="region of interest" description="Disordered" evidence="4">
    <location>
        <begin position="335"/>
        <end position="356"/>
    </location>
</feature>
<dbReference type="PANTHER" id="PTHR13008:SF7">
    <property type="entry name" value="MAP KINASE-ACTIVATING DEATH DOMAIN PROTEIN"/>
    <property type="match status" value="1"/>
</dbReference>
<evidence type="ECO:0000313" key="8">
    <source>
        <dbReference type="Proteomes" id="UP000596742"/>
    </source>
</evidence>
<proteinExistence type="predicted"/>
<dbReference type="GO" id="GO:0016020">
    <property type="term" value="C:membrane"/>
    <property type="evidence" value="ECO:0007669"/>
    <property type="project" value="UniProtKB-SubCell"/>
</dbReference>
<dbReference type="InterPro" id="IPR039980">
    <property type="entry name" value="MADD"/>
</dbReference>
<sequence>MAVNLDLSPFTGSTRSPQHHHAKPVKPFAPLGNRKALVEKSGLVKHATNPRKTKESQKASGSDGRSASNSENQQFLKEIVTSVMEGQGVSWLKLGRVRRLMEDENYRNFVVSRINKNLDKKLNDETQHIEDVSLSKTVFKGMLTLIKALIHGLEHTYQNHGLGGMASAFMLLEINHTHFWIKDATGKLPSSSRSDTSVTPDRNSPFGSHESLASRNDDSPQKQETSSLHDEHSIASVGSPVIVNGEEFENIEIRKIDEGSSLDSNKQFLDQNRNTPKSLSVRQQCDIIVTKTDTSDLKSPTDVLHHIVRNKEIINSSQGLDKRCSIDSEVSEANTLISSSSETDGTDGGRRTKKRINHHSIRGAMSDSEMEMSGIVSYNKRSRSPSVWSNKSSLSAGFRYHEGKVISTSPVPHSPDTGRMFLFEGLLGKDRSRLWDQMQFWEDVYLDAVAQERDIIGMDQGPGEMMERYTSLGQSERKRLEQDEDRLMSVILYNIVAFMVMMRVPKQEIRKKVRRLLGKSHIGLSYSSEINFLLDNIPNLHGNDIDLKPVGSRFMQKQSFTVHWGTDNTGDMLFMEVCDDCIILRSVTSAICDRWWYEKLVNMTYCPKTKVLCLWRKHGEKVQLNQFYTKKCRELYFCVKEAMEKAASRNNGKVPATELGGEFPVQDLKSGQGGLLQVCMEGIGLLLANSKLFIELGRIKKCFTQKGGIFVLEEFDPKNRQVTMHKFKSRMADQICYAVLCVFSYVAAGMEKEQQDKQHLLLDKQQNLAQHQRRQT</sequence>
<keyword evidence="8" id="KW-1185">Reference proteome</keyword>
<dbReference type="GO" id="GO:0042981">
    <property type="term" value="P:regulation of apoptotic process"/>
    <property type="evidence" value="ECO:0007669"/>
    <property type="project" value="TreeGrafter"/>
</dbReference>
<protein>
    <recommendedName>
        <fullName evidence="9">MAP kinase-activating death domain protein</fullName>
    </recommendedName>
</protein>
<gene>
    <name evidence="7" type="ORF">MGAL_10B055433</name>
</gene>
<feature type="region of interest" description="Disordered" evidence="4">
    <location>
        <begin position="1"/>
        <end position="71"/>
    </location>
</feature>
<keyword evidence="2" id="KW-0344">Guanine-nucleotide releasing factor</keyword>
<evidence type="ECO:0000256" key="2">
    <source>
        <dbReference type="ARBA" id="ARBA00022658"/>
    </source>
</evidence>
<dbReference type="InterPro" id="IPR057469">
    <property type="entry name" value="PH_MADD"/>
</dbReference>
<dbReference type="Pfam" id="PF25328">
    <property type="entry name" value="PH_MADD"/>
    <property type="match status" value="1"/>
</dbReference>
<feature type="compositionally biased region" description="Polar residues" evidence="4">
    <location>
        <begin position="58"/>
        <end position="71"/>
    </location>
</feature>
<comment type="caution">
    <text evidence="7">The sequence shown here is derived from an EMBL/GenBank/DDBJ whole genome shotgun (WGS) entry which is preliminary data.</text>
</comment>
<accession>A0A8B6FEV4</accession>
<evidence type="ECO:0000256" key="3">
    <source>
        <dbReference type="ARBA" id="ARBA00023136"/>
    </source>
</evidence>
<reference evidence="7" key="1">
    <citation type="submission" date="2018-11" db="EMBL/GenBank/DDBJ databases">
        <authorList>
            <person name="Alioto T."/>
            <person name="Alioto T."/>
        </authorList>
    </citation>
    <scope>NUCLEOTIDE SEQUENCE</scope>
</reference>